<feature type="compositionally biased region" description="Acidic residues" evidence="4">
    <location>
        <begin position="1109"/>
        <end position="1118"/>
    </location>
</feature>
<feature type="region of interest" description="Disordered" evidence="4">
    <location>
        <begin position="51"/>
        <end position="74"/>
    </location>
</feature>
<comment type="subcellular location">
    <subcellularLocation>
        <location evidence="1">Nucleus</location>
    </subcellularLocation>
</comment>
<feature type="compositionally biased region" description="Low complexity" evidence="4">
    <location>
        <begin position="64"/>
        <end position="74"/>
    </location>
</feature>
<dbReference type="Proteomes" id="UP000192578">
    <property type="component" value="Unassembled WGS sequence"/>
</dbReference>
<dbReference type="InterPro" id="IPR011989">
    <property type="entry name" value="ARM-like"/>
</dbReference>
<keyword evidence="8" id="KW-1185">Reference proteome</keyword>
<feature type="compositionally biased region" description="Basic residues" evidence="4">
    <location>
        <begin position="1208"/>
        <end position="1220"/>
    </location>
</feature>
<dbReference type="Pfam" id="PF08161">
    <property type="entry name" value="RRP12_HEAT"/>
    <property type="match status" value="1"/>
</dbReference>
<feature type="region of interest" description="Disordered" evidence="4">
    <location>
        <begin position="1"/>
        <end position="32"/>
    </location>
</feature>
<name>A0A9X6RMM7_HYPEX</name>
<evidence type="ECO:0000313" key="8">
    <source>
        <dbReference type="Proteomes" id="UP000192578"/>
    </source>
</evidence>
<dbReference type="PANTHER" id="PTHR48287">
    <property type="entry name" value="ARM REPEAT SUPERFAMILY PROTEIN"/>
    <property type="match status" value="1"/>
</dbReference>
<proteinExistence type="inferred from homology"/>
<dbReference type="InterPro" id="IPR016024">
    <property type="entry name" value="ARM-type_fold"/>
</dbReference>
<evidence type="ECO:0000256" key="1">
    <source>
        <dbReference type="ARBA" id="ARBA00004123"/>
    </source>
</evidence>
<sequence>MGKEMRKYTKGKGLKWKKGESSSSNPTTRTYRSAAKGSFFQYKLAQEADTRRPGLASVSAGNNSDSMADSQSHSSRVTVETFKTDVSAWTQCSITSFGRLQSIWSADSKLHREMLAILAAITEVIKERNGQESETEYFAALLTTLDTVESVDSRTAVLSLLGLLIKRVPANVLRKQGAHVMKPLVQMLSDNVQSENNSLMRSVLKILSAVLRVQDTASWKDASTAAVFRTMLSLINHHKPKVRKQCHSSVCSVLKGSDVMTGTQPMAVHPMAVMTANFCIQAIQDSNATKDHSVILHVLGLLKDILADFPEDEMKAAVEAIFDCMQVSSPLVRTVGLKAINGLFIAQPDSSRLSAEVNALIISALYAKKPAEGDTQLVLPWLETTKQAYLNLYRQDQRTFFVHLEKLSADCMKLLLVDRPEIRAASAAVLKEIVTTCLSAVGAQREAYQQHLVPIQKFFQHLEVGLTYQYHLVWNMVLEILTEFYEACGAQASNFTVKSLEKVALLRDSPQFPFTAELDRAFGRAVRKVGAPRVLRIVPLKINVAMTPMDLSRSWMIPLLRDYVQDTELGFFISFFLPLASQLRSKSAMLTAAGEPSEAKSCDILQRQIWSILPGFCTRPTDLVESLRGIAKILGQALDERPDLQLDVMAALRALVLKNMENDVNRTEVAKYAKNYLPRLLQIYTTEATSDGSNQRLAALETVKIYLKITPQETIDELFEKVVEKLNGDESSQFLLQACVDVAAVLLPYVPIAKLDGVLAFCRTAWVSPDATLQKKGYRCFGELLLSDQEALQAYAAGHMDTFKTDFTQAYSETKPPAKAARLRCLSAMVKRSGLTDKSFLKVVFPEIVMCTKEISENARQSAFELVKEVGNILLSDSSRPEEENVAEYFELMLSGLAGTPDGVAASIVALSHAVYEFRDKLRKPMVDMLMDNMNVLLASNTRDIVTAIFGFFKVIFSRMADFELGPHVARLVKSVSGMEENFRRHFRVKIRDLFTVLIRKFGYTMIVELVPESDHKLINNIRKTQEREKRQKKEKRNDKKSIAGDGGGDGGEEDVDRKSRAGAASIGGRSRAETINDILDELASSDEDGGTADDKRREKKKKGNVYITEEDDEEIVDFTDPRASQKISSTMPSKSKRKQLDVRVAPDGRIIIDAGGHDRDDDAASLSSRMSGVSLNDKKKGKNRSEDTDGDDDGSFGYQAGGSGIHRPLKSSRKEKPAKKVATGAEYRAKKAGGDVKLKGRPDPYAYIPLDLKSSNKRKKAKLVGQFKGFVKGAKKGAMKGSKDSKSRKRNFQT</sequence>
<evidence type="ECO:0000259" key="5">
    <source>
        <dbReference type="Pfam" id="PF08161"/>
    </source>
</evidence>
<feature type="compositionally biased region" description="Acidic residues" evidence="4">
    <location>
        <begin position="1082"/>
        <end position="1092"/>
    </location>
</feature>
<evidence type="ECO:0000256" key="2">
    <source>
        <dbReference type="ARBA" id="ARBA00007690"/>
    </source>
</evidence>
<feature type="domain" description="RRP12 N-terminal HEAT" evidence="6">
    <location>
        <begin position="109"/>
        <end position="344"/>
    </location>
</feature>
<dbReference type="InterPro" id="IPR052087">
    <property type="entry name" value="RRP12"/>
</dbReference>
<comment type="caution">
    <text evidence="7">The sequence shown here is derived from an EMBL/GenBank/DDBJ whole genome shotgun (WGS) entry which is preliminary data.</text>
</comment>
<dbReference type="Pfam" id="PF25772">
    <property type="entry name" value="HEAT_RRP12_N"/>
    <property type="match status" value="1"/>
</dbReference>
<accession>A0A9X6RMM7</accession>
<organism evidence="7 8">
    <name type="scientific">Hypsibius exemplaris</name>
    <name type="common">Freshwater tardigrade</name>
    <dbReference type="NCBI Taxonomy" id="2072580"/>
    <lineage>
        <taxon>Eukaryota</taxon>
        <taxon>Metazoa</taxon>
        <taxon>Ecdysozoa</taxon>
        <taxon>Tardigrada</taxon>
        <taxon>Eutardigrada</taxon>
        <taxon>Parachela</taxon>
        <taxon>Hypsibioidea</taxon>
        <taxon>Hypsibiidae</taxon>
        <taxon>Hypsibius</taxon>
    </lineage>
</organism>
<keyword evidence="3" id="KW-0539">Nucleus</keyword>
<feature type="region of interest" description="Disordered" evidence="4">
    <location>
        <begin position="1275"/>
        <end position="1295"/>
    </location>
</feature>
<protein>
    <submittedName>
        <fullName evidence="7">RRP12-like protein</fullName>
    </submittedName>
</protein>
<dbReference type="PANTHER" id="PTHR48287:SF1">
    <property type="entry name" value="ARM REPEAT SUPERFAMILY PROTEIN"/>
    <property type="match status" value="1"/>
</dbReference>
<reference evidence="8" key="1">
    <citation type="submission" date="2017-01" db="EMBL/GenBank/DDBJ databases">
        <title>Comparative genomics of anhydrobiosis in the tardigrade Hypsibius dujardini.</title>
        <authorList>
            <person name="Yoshida Y."/>
            <person name="Koutsovoulos G."/>
            <person name="Laetsch D."/>
            <person name="Stevens L."/>
            <person name="Kumar S."/>
            <person name="Horikawa D."/>
            <person name="Ishino K."/>
            <person name="Komine S."/>
            <person name="Tomita M."/>
            <person name="Blaxter M."/>
            <person name="Arakawa K."/>
        </authorList>
    </citation>
    <scope>NUCLEOTIDE SEQUENCE [LARGE SCALE GENOMIC DNA]</scope>
    <source>
        <strain evidence="8">Z151</strain>
    </source>
</reference>
<dbReference type="InterPro" id="IPR057860">
    <property type="entry name" value="HEAT_RRP12_N"/>
</dbReference>
<evidence type="ECO:0000256" key="3">
    <source>
        <dbReference type="ARBA" id="ARBA00023242"/>
    </source>
</evidence>
<dbReference type="Gene3D" id="1.25.10.10">
    <property type="entry name" value="Leucine-rich Repeat Variant"/>
    <property type="match status" value="2"/>
</dbReference>
<dbReference type="OrthoDB" id="2192888at2759"/>
<evidence type="ECO:0000313" key="7">
    <source>
        <dbReference type="EMBL" id="OWA52836.1"/>
    </source>
</evidence>
<dbReference type="SUPFAM" id="SSF48371">
    <property type="entry name" value="ARM repeat"/>
    <property type="match status" value="1"/>
</dbReference>
<evidence type="ECO:0000256" key="4">
    <source>
        <dbReference type="SAM" id="MobiDB-lite"/>
    </source>
</evidence>
<feature type="compositionally biased region" description="Basic and acidic residues" evidence="4">
    <location>
        <begin position="1021"/>
        <end position="1043"/>
    </location>
</feature>
<dbReference type="InterPro" id="IPR012978">
    <property type="entry name" value="HEAT_RRP12"/>
</dbReference>
<feature type="domain" description="RRP12 HEAT" evidence="5">
    <location>
        <begin position="418"/>
        <end position="686"/>
    </location>
</feature>
<feature type="compositionally biased region" description="Basic and acidic residues" evidence="4">
    <location>
        <begin position="1228"/>
        <end position="1237"/>
    </location>
</feature>
<dbReference type="EMBL" id="MTYJ01000288">
    <property type="protein sequence ID" value="OWA52836.1"/>
    <property type="molecule type" value="Genomic_DNA"/>
</dbReference>
<comment type="similarity">
    <text evidence="2">Belongs to the RRP12 family.</text>
</comment>
<gene>
    <name evidence="7" type="ORF">BV898_17278</name>
</gene>
<feature type="region of interest" description="Disordered" evidence="4">
    <location>
        <begin position="1021"/>
        <end position="1070"/>
    </location>
</feature>
<dbReference type="GO" id="GO:0005634">
    <property type="term" value="C:nucleus"/>
    <property type="evidence" value="ECO:0007669"/>
    <property type="project" value="UniProtKB-SubCell"/>
</dbReference>
<evidence type="ECO:0000259" key="6">
    <source>
        <dbReference type="Pfam" id="PF25772"/>
    </source>
</evidence>
<feature type="region of interest" description="Disordered" evidence="4">
    <location>
        <begin position="1082"/>
        <end position="1237"/>
    </location>
</feature>